<evidence type="ECO:0000256" key="2">
    <source>
        <dbReference type="ARBA" id="ARBA00022478"/>
    </source>
</evidence>
<dbReference type="InterPro" id="IPR045867">
    <property type="entry name" value="DNA-dir_RpoC_beta_prime"/>
</dbReference>
<evidence type="ECO:0000256" key="4">
    <source>
        <dbReference type="ARBA" id="ARBA00022695"/>
    </source>
</evidence>
<reference evidence="7" key="1">
    <citation type="journal article" date="2021" name="Proc. Natl. Acad. Sci. U.S.A.">
        <title>A Catalog of Tens of Thousands of Viruses from Human Metagenomes Reveals Hidden Associations with Chronic Diseases.</title>
        <authorList>
            <person name="Tisza M.J."/>
            <person name="Buck C.B."/>
        </authorList>
    </citation>
    <scope>NUCLEOTIDE SEQUENCE</scope>
    <source>
        <strain evidence="7">CtYA416</strain>
    </source>
</reference>
<dbReference type="GO" id="GO:0000428">
    <property type="term" value="C:DNA-directed RNA polymerase complex"/>
    <property type="evidence" value="ECO:0007669"/>
    <property type="project" value="UniProtKB-KW"/>
</dbReference>
<feature type="domain" description="RNA polymerase N-terminal" evidence="6">
    <location>
        <begin position="209"/>
        <end position="480"/>
    </location>
</feature>
<dbReference type="Pfam" id="PF00623">
    <property type="entry name" value="RNA_pol_Rpb1_2"/>
    <property type="match status" value="1"/>
</dbReference>
<evidence type="ECO:0000256" key="5">
    <source>
        <dbReference type="ARBA" id="ARBA00023163"/>
    </source>
</evidence>
<organism evidence="7">
    <name type="scientific">Myoviridae sp. ctYA416</name>
    <dbReference type="NCBI Taxonomy" id="2825125"/>
    <lineage>
        <taxon>Viruses</taxon>
        <taxon>Duplodnaviria</taxon>
        <taxon>Heunggongvirae</taxon>
        <taxon>Uroviricota</taxon>
        <taxon>Caudoviricetes</taxon>
    </lineage>
</organism>
<evidence type="ECO:0000256" key="3">
    <source>
        <dbReference type="ARBA" id="ARBA00022679"/>
    </source>
</evidence>
<dbReference type="EMBL" id="BK016136">
    <property type="protein sequence ID" value="DAF97682.1"/>
    <property type="molecule type" value="Genomic_DNA"/>
</dbReference>
<dbReference type="PANTHER" id="PTHR19376">
    <property type="entry name" value="DNA-DIRECTED RNA POLYMERASE"/>
    <property type="match status" value="1"/>
</dbReference>
<evidence type="ECO:0000256" key="1">
    <source>
        <dbReference type="ARBA" id="ARBA00012418"/>
    </source>
</evidence>
<sequence>MGELRIRTIQPDNPDYEYTTTLEVLDLEKERARGLSHGRDFIITEPQGIKKDVKSDSSIFSSKYGESVLDQDAYKDRYRCSCGHLRGALYNGEECPTCKTRVKYVDDDFSIFGWIVLQHGYKLIHPNLFEVLKSFIGGKVLSSIIKYTIEADEDGFVKDKVVKETSPFAGIGMIEFAQRLDEILEFYRKKNKSNQKKMELYQHLMNNREKILTDSIPVYTLFLRMANVSGDQFSFTKNNKWYNNLALNMGLINDQSTSVNRRKKNKNEILEDMQLTLQEVYKTIIDDMKGKMGAVRSVMAGRFNFTARAVIVPDETLRVDEIRLPYAALVVLMEQTLINYMVKTLDMSYSDAHKRWFKAQITRDEFVVKTLNEIIRSSDNKRGISFMINRNPSINYGSVLHMYCIGINDNFTMSMPLQVLKPLAADFDGDCMNITYIINKEFESALEDSMNPRNAMMISKNDGMFNQSLNHIKDTYVNLTALVTSARDSYTKEELEEIEALKSL</sequence>
<accession>A0A8S5UTE1</accession>
<keyword evidence="2" id="KW-0240">DNA-directed RNA polymerase</keyword>
<dbReference type="GO" id="GO:0006351">
    <property type="term" value="P:DNA-templated transcription"/>
    <property type="evidence" value="ECO:0007669"/>
    <property type="project" value="InterPro"/>
</dbReference>
<dbReference type="GO" id="GO:0003899">
    <property type="term" value="F:DNA-directed RNA polymerase activity"/>
    <property type="evidence" value="ECO:0007669"/>
    <property type="project" value="UniProtKB-EC"/>
</dbReference>
<dbReference type="InterPro" id="IPR006592">
    <property type="entry name" value="RNA_pol_N"/>
</dbReference>
<evidence type="ECO:0000313" key="7">
    <source>
        <dbReference type="EMBL" id="DAF97682.1"/>
    </source>
</evidence>
<protein>
    <recommendedName>
        <fullName evidence="1">DNA-directed RNA polymerase</fullName>
        <ecNumber evidence="1">2.7.7.6</ecNumber>
    </recommendedName>
</protein>
<dbReference type="InterPro" id="IPR000722">
    <property type="entry name" value="RNA_pol_asu"/>
</dbReference>
<name>A0A8S5UTE1_9CAUD</name>
<dbReference type="EC" id="2.7.7.6" evidence="1"/>
<keyword evidence="5" id="KW-0804">Transcription</keyword>
<evidence type="ECO:0000259" key="6">
    <source>
        <dbReference type="SMART" id="SM00663"/>
    </source>
</evidence>
<keyword evidence="3" id="KW-0808">Transferase</keyword>
<dbReference type="SUPFAM" id="SSF64484">
    <property type="entry name" value="beta and beta-prime subunits of DNA dependent RNA-polymerase"/>
    <property type="match status" value="1"/>
</dbReference>
<dbReference type="Gene3D" id="2.40.40.20">
    <property type="match status" value="1"/>
</dbReference>
<keyword evidence="4" id="KW-0548">Nucleotidyltransferase</keyword>
<proteinExistence type="predicted"/>
<dbReference type="SMART" id="SM00663">
    <property type="entry name" value="RPOLA_N"/>
    <property type="match status" value="1"/>
</dbReference>
<dbReference type="GO" id="GO:0003677">
    <property type="term" value="F:DNA binding"/>
    <property type="evidence" value="ECO:0007669"/>
    <property type="project" value="InterPro"/>
</dbReference>